<dbReference type="PANTHER" id="PTHR34853:SF1">
    <property type="entry name" value="LIPASE 5"/>
    <property type="match status" value="1"/>
</dbReference>
<dbReference type="SUPFAM" id="SSF53474">
    <property type="entry name" value="alpha/beta-Hydrolases"/>
    <property type="match status" value="1"/>
</dbReference>
<name>A0A9X8WH78_9CORY</name>
<dbReference type="GO" id="GO:0004806">
    <property type="term" value="F:triacylglycerol lipase activity"/>
    <property type="evidence" value="ECO:0007669"/>
    <property type="project" value="InterPro"/>
</dbReference>
<dbReference type="EMBL" id="FTMH01000006">
    <property type="protein sequence ID" value="SIQ10835.1"/>
    <property type="molecule type" value="Genomic_DNA"/>
</dbReference>
<dbReference type="Gene3D" id="3.40.50.1820">
    <property type="entry name" value="alpha/beta hydrolase"/>
    <property type="match status" value="2"/>
</dbReference>
<feature type="chain" id="PRO_5040768773" evidence="2">
    <location>
        <begin position="21"/>
        <end position="493"/>
    </location>
</feature>
<keyword evidence="2" id="KW-0732">Signal</keyword>
<comment type="caution">
    <text evidence="3">The sequence shown here is derived from an EMBL/GenBank/DDBJ whole genome shotgun (WGS) entry which is preliminary data.</text>
</comment>
<keyword evidence="4" id="KW-1185">Reference proteome</keyword>
<dbReference type="InterPro" id="IPR029058">
    <property type="entry name" value="AB_hydrolase_fold"/>
</dbReference>
<dbReference type="AlphaFoldDB" id="A0A9X8WH78"/>
<dbReference type="InterPro" id="IPR005152">
    <property type="entry name" value="Lipase_secreted"/>
</dbReference>
<dbReference type="Pfam" id="PF03583">
    <property type="entry name" value="LIP"/>
    <property type="match status" value="1"/>
</dbReference>
<dbReference type="GO" id="GO:0016042">
    <property type="term" value="P:lipid catabolic process"/>
    <property type="evidence" value="ECO:0007669"/>
    <property type="project" value="InterPro"/>
</dbReference>
<dbReference type="PANTHER" id="PTHR34853">
    <property type="match status" value="1"/>
</dbReference>
<evidence type="ECO:0000256" key="2">
    <source>
        <dbReference type="SAM" id="SignalP"/>
    </source>
</evidence>
<dbReference type="Proteomes" id="UP000185547">
    <property type="component" value="Unassembled WGS sequence"/>
</dbReference>
<feature type="signal peptide" evidence="2">
    <location>
        <begin position="1"/>
        <end position="20"/>
    </location>
</feature>
<reference evidence="3 4" key="1">
    <citation type="submission" date="2017-01" db="EMBL/GenBank/DDBJ databases">
        <authorList>
            <person name="Varghese N."/>
            <person name="Submissions S."/>
        </authorList>
    </citation>
    <scope>NUCLEOTIDE SEQUENCE [LARGE SCALE GENOMIC DNA]</scope>
    <source>
        <strain evidence="3 4">DSM 44280</strain>
    </source>
</reference>
<evidence type="ECO:0000313" key="3">
    <source>
        <dbReference type="EMBL" id="SIQ10835.1"/>
    </source>
</evidence>
<accession>A0A9X8WH78</accession>
<gene>
    <name evidence="3" type="ORF">SAMN05421802_10682</name>
</gene>
<evidence type="ECO:0000313" key="4">
    <source>
        <dbReference type="Proteomes" id="UP000185547"/>
    </source>
</evidence>
<protein>
    <submittedName>
        <fullName evidence="3">Pimeloyl-ACP methyl ester carboxylesterase</fullName>
    </submittedName>
</protein>
<proteinExistence type="predicted"/>
<sequence>MRKRWCLFAVPLLICPSAHAEDLSAESLSSLSSVGSSTFEVIGDASSLSSVPEMSSQSLDGAAGNTPGKLDAKKWVLGTNGKRIRYTSVNERGEKVPVTGALYDRPFAKGLIVLAPGTRGLGDQCAPSAASSMLSSLGPGGTVNINYEVPMVQMLLDDGYRVVVTDYMGLGTDGLHTYLNRVDQGRAVIDAARAVAKRGEKVAFWGYSQGGGAAAAAAELVGDYAPELNVVGTFSGAPPADPLGVLQQASAPMLTAVAGFAAASYSETYPEFHEAIQEHLTDDGKALLEDLKTSCVIDASMNAPKITDDMFVDGKTFADIAEEDERIGKYLEHNKLGKVKPNAPMMVLTNPDDDLVPEPQATQLAEDYCALGAEVEYRRVVVPGSPTQPLSSGRRELTPRAPGSGHALPLLLQTDNVADWLSDRFKGKPMKQVCPSDHPEYKVVEGLNAVEITAIVFSVLGTLGALGLWAYAYTGSGPLPSLPSPPSLPSLPF</sequence>
<organism evidence="3 4">
    <name type="scientific">Corynebacterium afermentans</name>
    <dbReference type="NCBI Taxonomy" id="38286"/>
    <lineage>
        <taxon>Bacteria</taxon>
        <taxon>Bacillati</taxon>
        <taxon>Actinomycetota</taxon>
        <taxon>Actinomycetes</taxon>
        <taxon>Mycobacteriales</taxon>
        <taxon>Corynebacteriaceae</taxon>
        <taxon>Corynebacterium</taxon>
    </lineage>
</organism>
<feature type="region of interest" description="Disordered" evidence="1">
    <location>
        <begin position="384"/>
        <end position="406"/>
    </location>
</feature>
<evidence type="ECO:0000256" key="1">
    <source>
        <dbReference type="SAM" id="MobiDB-lite"/>
    </source>
</evidence>